<reference evidence="1 2" key="1">
    <citation type="journal article" date="2014" name="Genome Biol. Evol.">
        <title>The secreted proteins of Achlya hypogyna and Thraustotheca clavata identify the ancestral oomycete secretome and reveal gene acquisitions by horizontal gene transfer.</title>
        <authorList>
            <person name="Misner I."/>
            <person name="Blouin N."/>
            <person name="Leonard G."/>
            <person name="Richards T.A."/>
            <person name="Lane C.E."/>
        </authorList>
    </citation>
    <scope>NUCLEOTIDE SEQUENCE [LARGE SCALE GENOMIC DNA]</scope>
    <source>
        <strain evidence="1 2">ATCC 34112</strain>
    </source>
</reference>
<proteinExistence type="predicted"/>
<dbReference type="EMBL" id="JNBS01001961">
    <property type="protein sequence ID" value="OQR96594.1"/>
    <property type="molecule type" value="Genomic_DNA"/>
</dbReference>
<dbReference type="STRING" id="74557.A0A1V9ZF24"/>
<evidence type="ECO:0000313" key="1">
    <source>
        <dbReference type="EMBL" id="OQR96594.1"/>
    </source>
</evidence>
<evidence type="ECO:0000313" key="2">
    <source>
        <dbReference type="Proteomes" id="UP000243217"/>
    </source>
</evidence>
<sequence>MEHDANWALEGDGLVENLFYYLWCKDEFGGGPSLLIPDTIVYKFTQPAYWYFTSKSGKVKKKSKTSLANVQIEKEFCRKLCGIDIVAYYLYMENDTPTIEYFNVEGLKDFLYNRPKIHNGVLQRFIVSKGASNSVIRAVWTPKMCLLERKTNVRRLHDTRYGIYERAVTFDGADAYSNPDPVRGSILPGDIQYVCEQVVDHVMEVSFHKYRISRMVLHLKTDADDRVWLLWSSSIRLAHGPNDGHKPIDITYDAQVPAFVHLSSMPDGKPTRKNITAVKCTSCAQSIDEIRVLQTSYKAVIEHFKQLLGHMKATLSKPNQVILWPPDDAIIQAAGGVGFGILDEMDTNGVLTETDLTIPPVLQFLHPQMSVQDFNRFVCDPVFLYKTAPMCENCYLVYADYSTSALDVNTMREHAPAILRPKRQEPSFKPQEKVKRSETEWLPPPLAKPKVKFKPVKTQYPFNNPPTLPQRIDHTMLSDIEQNLPIEIKRHEQKYMPEEWKNKPTMVPNPNTLSENLVKNEDNFFTDLTSAALASNEYHRPLQHMIESASRLESIKANVLGKVKKTKRNPYTVVQKLKDDTSTRIKQPLVRKVEFPSVAPSSEEHTTSLKHREFLLKALQEVQSQVQNTLFHHYNIAIRLIIPIL</sequence>
<dbReference type="AlphaFoldDB" id="A0A1V9ZF24"/>
<dbReference type="Proteomes" id="UP000243217">
    <property type="component" value="Unassembled WGS sequence"/>
</dbReference>
<organism evidence="1 2">
    <name type="scientific">Thraustotheca clavata</name>
    <dbReference type="NCBI Taxonomy" id="74557"/>
    <lineage>
        <taxon>Eukaryota</taxon>
        <taxon>Sar</taxon>
        <taxon>Stramenopiles</taxon>
        <taxon>Oomycota</taxon>
        <taxon>Saprolegniomycetes</taxon>
        <taxon>Saprolegniales</taxon>
        <taxon>Achlyaceae</taxon>
        <taxon>Thraustotheca</taxon>
    </lineage>
</organism>
<dbReference type="OrthoDB" id="298589at2759"/>
<name>A0A1V9ZF24_9STRA</name>
<gene>
    <name evidence="1" type="ORF">THRCLA_07236</name>
</gene>
<comment type="caution">
    <text evidence="1">The sequence shown here is derived from an EMBL/GenBank/DDBJ whole genome shotgun (WGS) entry which is preliminary data.</text>
</comment>
<keyword evidence="2" id="KW-1185">Reference proteome</keyword>
<accession>A0A1V9ZF24</accession>
<protein>
    <submittedName>
        <fullName evidence="1">Uncharacterized protein</fullName>
    </submittedName>
</protein>